<dbReference type="EMBL" id="LJUO01000036">
    <property type="protein sequence ID" value="KPK72277.1"/>
    <property type="molecule type" value="Genomic_DNA"/>
</dbReference>
<protein>
    <recommendedName>
        <fullName evidence="1">FlgD/Vpr Ig-like domain-containing protein</fullName>
    </recommendedName>
</protein>
<gene>
    <name evidence="2" type="ORF">AMJ87_05185</name>
</gene>
<dbReference type="NCBIfam" id="TIGR04183">
    <property type="entry name" value="Por_Secre_tail"/>
    <property type="match status" value="1"/>
</dbReference>
<dbReference type="Proteomes" id="UP000051096">
    <property type="component" value="Unassembled WGS sequence"/>
</dbReference>
<reference evidence="2 3" key="1">
    <citation type="journal article" date="2015" name="Microbiome">
        <title>Genomic resolution of linkages in carbon, nitrogen, and sulfur cycling among widespread estuary sediment bacteria.</title>
        <authorList>
            <person name="Baker B.J."/>
            <person name="Lazar C.S."/>
            <person name="Teske A.P."/>
            <person name="Dick G.J."/>
        </authorList>
    </citation>
    <scope>NUCLEOTIDE SEQUENCE [LARGE SCALE GENOMIC DNA]</scope>
    <source>
        <strain evidence="2">SM23_60</strain>
    </source>
</reference>
<dbReference type="InterPro" id="IPR025965">
    <property type="entry name" value="FlgD/Vpr_Ig-like"/>
</dbReference>
<name>A0A0S8GGX2_UNCW3</name>
<comment type="caution">
    <text evidence="2">The sequence shown here is derived from an EMBL/GenBank/DDBJ whole genome shotgun (WGS) entry which is preliminary data.</text>
</comment>
<dbReference type="InterPro" id="IPR026444">
    <property type="entry name" value="Secre_tail"/>
</dbReference>
<feature type="non-terminal residue" evidence="2">
    <location>
        <position position="1"/>
    </location>
</feature>
<dbReference type="Pfam" id="PF13860">
    <property type="entry name" value="FlgD_ig"/>
    <property type="match status" value="1"/>
</dbReference>
<organism evidence="2 3">
    <name type="scientific">candidate division WOR_3 bacterium SM23_60</name>
    <dbReference type="NCBI Taxonomy" id="1703780"/>
    <lineage>
        <taxon>Bacteria</taxon>
        <taxon>Bacteria division WOR-3</taxon>
    </lineage>
</organism>
<dbReference type="Gene3D" id="2.60.40.4070">
    <property type="match status" value="1"/>
</dbReference>
<dbReference type="AlphaFoldDB" id="A0A0S8GGX2"/>
<evidence type="ECO:0000259" key="1">
    <source>
        <dbReference type="Pfam" id="PF13860"/>
    </source>
</evidence>
<sequence length="204" mass="22155">TNWGNNIIYALDPTNGNIWFQYNAPNTGSTGLAWDWHDSALWNTSQTAPGTIYKLDPGTGAVITQFASPDPIPQDLAFDGTYLWTCGWTTGIVYKMDIGYTGIEEKPFTGSIHAFGFAPSVANPVRGRCSIAYNTATQGRVSLKVYNSAGRLVKTLINSVESAGAKTVLWDAKDDNQRAVANGIYFLKLDAEGQTATHKLILVK</sequence>
<evidence type="ECO:0000313" key="2">
    <source>
        <dbReference type="EMBL" id="KPK72277.1"/>
    </source>
</evidence>
<proteinExistence type="predicted"/>
<evidence type="ECO:0000313" key="3">
    <source>
        <dbReference type="Proteomes" id="UP000051096"/>
    </source>
</evidence>
<dbReference type="InterPro" id="IPR015943">
    <property type="entry name" value="WD40/YVTN_repeat-like_dom_sf"/>
</dbReference>
<feature type="domain" description="FlgD/Vpr Ig-like" evidence="1">
    <location>
        <begin position="136"/>
        <end position="192"/>
    </location>
</feature>
<accession>A0A0S8GGX2</accession>
<dbReference type="SUPFAM" id="SSF63825">
    <property type="entry name" value="YWTD domain"/>
    <property type="match status" value="1"/>
</dbReference>
<dbReference type="Gene3D" id="2.130.10.10">
    <property type="entry name" value="YVTN repeat-like/Quinoprotein amine dehydrogenase"/>
    <property type="match status" value="1"/>
</dbReference>